<evidence type="ECO:0000313" key="2">
    <source>
        <dbReference type="Proteomes" id="UP000256964"/>
    </source>
</evidence>
<dbReference type="EMBL" id="KZ857514">
    <property type="protein sequence ID" value="RDX41362.1"/>
    <property type="molecule type" value="Genomic_DNA"/>
</dbReference>
<evidence type="ECO:0000313" key="1">
    <source>
        <dbReference type="EMBL" id="RDX41362.1"/>
    </source>
</evidence>
<dbReference type="Proteomes" id="UP000256964">
    <property type="component" value="Unassembled WGS sequence"/>
</dbReference>
<protein>
    <submittedName>
        <fullName evidence="1">Uncharacterized protein</fullName>
    </submittedName>
</protein>
<sequence length="150" mass="17106">MTSKPARRLHKTEVALLVQLVQHPDIQAKLLLPRTEFPVKQAAALLTERFRERVTTPAPGESDKEFKIRLRNAHKSRKPFIQRIVAETDAAFEARQAAFPDTIYKWLGQWLHKRRVAGNKGIRGRAPVFRVPAKKHNRKARAPEAAHGPT</sequence>
<reference evidence="1 2" key="1">
    <citation type="journal article" date="2018" name="Biotechnol. Biofuels">
        <title>Integrative visual omics of the white-rot fungus Polyporus brumalis exposes the biotechnological potential of its oxidative enzymes for delignifying raw plant biomass.</title>
        <authorList>
            <person name="Miyauchi S."/>
            <person name="Rancon A."/>
            <person name="Drula E."/>
            <person name="Hage H."/>
            <person name="Chaduli D."/>
            <person name="Favel A."/>
            <person name="Grisel S."/>
            <person name="Henrissat B."/>
            <person name="Herpoel-Gimbert I."/>
            <person name="Ruiz-Duenas F.J."/>
            <person name="Chevret D."/>
            <person name="Hainaut M."/>
            <person name="Lin J."/>
            <person name="Wang M."/>
            <person name="Pangilinan J."/>
            <person name="Lipzen A."/>
            <person name="Lesage-Meessen L."/>
            <person name="Navarro D."/>
            <person name="Riley R."/>
            <person name="Grigoriev I.V."/>
            <person name="Zhou S."/>
            <person name="Raouche S."/>
            <person name="Rosso M.N."/>
        </authorList>
    </citation>
    <scope>NUCLEOTIDE SEQUENCE [LARGE SCALE GENOMIC DNA]</scope>
    <source>
        <strain evidence="1 2">BRFM 1820</strain>
    </source>
</reference>
<dbReference type="AlphaFoldDB" id="A0A371CM65"/>
<dbReference type="OrthoDB" id="2754443at2759"/>
<organism evidence="1 2">
    <name type="scientific">Lentinus brumalis</name>
    <dbReference type="NCBI Taxonomy" id="2498619"/>
    <lineage>
        <taxon>Eukaryota</taxon>
        <taxon>Fungi</taxon>
        <taxon>Dikarya</taxon>
        <taxon>Basidiomycota</taxon>
        <taxon>Agaricomycotina</taxon>
        <taxon>Agaricomycetes</taxon>
        <taxon>Polyporales</taxon>
        <taxon>Polyporaceae</taxon>
        <taxon>Lentinus</taxon>
    </lineage>
</organism>
<proteinExistence type="predicted"/>
<keyword evidence="2" id="KW-1185">Reference proteome</keyword>
<gene>
    <name evidence="1" type="ORF">OH76DRAFT_1489517</name>
</gene>
<accession>A0A371CM65</accession>
<name>A0A371CM65_9APHY</name>